<sequence>MSRPAAVLLRYSPVPAELAAIERLAAEVVAAHPGCFERVDANRALDGSHLYLYFWSPRPGGVELAGDIAGRAGRLLPGQAPDVLILSPVQDLPGVSQGQPATHHYVVETDVRPEVAEDLSNWYGQEHLPGLAAVTGNVRARRLVADNTDGSQRSLACYDLTTPAIQQDPAWLAVRATDWSSRVRPHFQNTRRVMCERIYALEPGQGAI</sequence>
<keyword evidence="2" id="KW-1185">Reference proteome</keyword>
<reference evidence="1 2" key="1">
    <citation type="submission" date="2019-02" db="EMBL/GenBank/DDBJ databases">
        <title>Genomic Encyclopedia of Type Strains, Phase IV (KMG-IV): sequencing the most valuable type-strain genomes for metagenomic binning, comparative biology and taxonomic classification.</title>
        <authorList>
            <person name="Goeker M."/>
        </authorList>
    </citation>
    <scope>NUCLEOTIDE SEQUENCE [LARGE SCALE GENOMIC DNA]</scope>
    <source>
        <strain evidence="1 2">K24</strain>
    </source>
</reference>
<protein>
    <recommendedName>
        <fullName evidence="3">NIPSNAP protein</fullName>
    </recommendedName>
</protein>
<dbReference type="EMBL" id="SGXC01000003">
    <property type="protein sequence ID" value="RZS78136.1"/>
    <property type="molecule type" value="Genomic_DNA"/>
</dbReference>
<dbReference type="AlphaFoldDB" id="A0A4Q7N7U7"/>
<evidence type="ECO:0000313" key="1">
    <source>
        <dbReference type="EMBL" id="RZS78136.1"/>
    </source>
</evidence>
<evidence type="ECO:0000313" key="2">
    <source>
        <dbReference type="Proteomes" id="UP000292445"/>
    </source>
</evidence>
<organism evidence="1 2">
    <name type="scientific">Pigmentiphaga kullae</name>
    <dbReference type="NCBI Taxonomy" id="151784"/>
    <lineage>
        <taxon>Bacteria</taxon>
        <taxon>Pseudomonadati</taxon>
        <taxon>Pseudomonadota</taxon>
        <taxon>Betaproteobacteria</taxon>
        <taxon>Burkholderiales</taxon>
        <taxon>Alcaligenaceae</taxon>
        <taxon>Pigmentiphaga</taxon>
    </lineage>
</organism>
<name>A0A4Q7N7U7_9BURK</name>
<proteinExistence type="predicted"/>
<comment type="caution">
    <text evidence="1">The sequence shown here is derived from an EMBL/GenBank/DDBJ whole genome shotgun (WGS) entry which is preliminary data.</text>
</comment>
<evidence type="ECO:0008006" key="3">
    <source>
        <dbReference type="Google" id="ProtNLM"/>
    </source>
</evidence>
<dbReference type="Proteomes" id="UP000292445">
    <property type="component" value="Unassembled WGS sequence"/>
</dbReference>
<gene>
    <name evidence="1" type="ORF">EV675_4777</name>
</gene>
<dbReference type="OrthoDB" id="6537357at2"/>
<dbReference type="RefSeq" id="WP_130360673.1">
    <property type="nucleotide sequence ID" value="NZ_SGXC01000003.1"/>
</dbReference>
<accession>A0A4Q7N7U7</accession>